<name>A0AAF0U808_SOLVR</name>
<dbReference type="AlphaFoldDB" id="A0AAF0U808"/>
<dbReference type="EMBL" id="CP133619">
    <property type="protein sequence ID" value="WMV40918.1"/>
    <property type="molecule type" value="Genomic_DNA"/>
</dbReference>
<proteinExistence type="predicted"/>
<accession>A0AAF0U808</accession>
<keyword evidence="2" id="KW-1185">Reference proteome</keyword>
<sequence length="18" mass="2098">MIGIVMMIIILGIIRHHH</sequence>
<evidence type="ECO:0000313" key="1">
    <source>
        <dbReference type="EMBL" id="WMV40918.1"/>
    </source>
</evidence>
<reference evidence="1" key="1">
    <citation type="submission" date="2023-08" db="EMBL/GenBank/DDBJ databases">
        <title>A de novo genome assembly of Solanum verrucosum Schlechtendal, a Mexican diploid species geographically isolated from the other diploid A-genome species in potato relatives.</title>
        <authorList>
            <person name="Hosaka K."/>
        </authorList>
    </citation>
    <scope>NUCLEOTIDE SEQUENCE</scope>
    <source>
        <tissue evidence="1">Young leaves</tissue>
    </source>
</reference>
<gene>
    <name evidence="1" type="ORF">MTR67_034303</name>
</gene>
<dbReference type="Proteomes" id="UP001234989">
    <property type="component" value="Chromosome 8"/>
</dbReference>
<evidence type="ECO:0000313" key="2">
    <source>
        <dbReference type="Proteomes" id="UP001234989"/>
    </source>
</evidence>
<organism evidence="1 2">
    <name type="scientific">Solanum verrucosum</name>
    <dbReference type="NCBI Taxonomy" id="315347"/>
    <lineage>
        <taxon>Eukaryota</taxon>
        <taxon>Viridiplantae</taxon>
        <taxon>Streptophyta</taxon>
        <taxon>Embryophyta</taxon>
        <taxon>Tracheophyta</taxon>
        <taxon>Spermatophyta</taxon>
        <taxon>Magnoliopsida</taxon>
        <taxon>eudicotyledons</taxon>
        <taxon>Gunneridae</taxon>
        <taxon>Pentapetalae</taxon>
        <taxon>asterids</taxon>
        <taxon>lamiids</taxon>
        <taxon>Solanales</taxon>
        <taxon>Solanaceae</taxon>
        <taxon>Solanoideae</taxon>
        <taxon>Solaneae</taxon>
        <taxon>Solanum</taxon>
    </lineage>
</organism>
<protein>
    <submittedName>
        <fullName evidence="1">Uncharacterized protein</fullName>
    </submittedName>
</protein>